<accession>A0A0K0FDE6</accession>
<evidence type="ECO:0000313" key="1">
    <source>
        <dbReference type="Proteomes" id="UP000035680"/>
    </source>
</evidence>
<dbReference type="Proteomes" id="UP000035680">
    <property type="component" value="Unassembled WGS sequence"/>
</dbReference>
<proteinExistence type="predicted"/>
<name>A0A0K0FDE6_STRVS</name>
<reference evidence="2" key="2">
    <citation type="submission" date="2015-08" db="UniProtKB">
        <authorList>
            <consortium name="WormBaseParasite"/>
        </authorList>
    </citation>
    <scope>IDENTIFICATION</scope>
</reference>
<dbReference type="WBParaSite" id="SVE_0686900.1">
    <property type="protein sequence ID" value="SVE_0686900.1"/>
    <property type="gene ID" value="SVE_0686900"/>
</dbReference>
<reference evidence="1" key="1">
    <citation type="submission" date="2014-07" db="EMBL/GenBank/DDBJ databases">
        <authorList>
            <person name="Martin A.A"/>
            <person name="De Silva N."/>
        </authorList>
    </citation>
    <scope>NUCLEOTIDE SEQUENCE</scope>
</reference>
<evidence type="ECO:0000313" key="2">
    <source>
        <dbReference type="WBParaSite" id="SVE_0686900.1"/>
    </source>
</evidence>
<organism evidence="1 2">
    <name type="scientific">Strongyloides venezuelensis</name>
    <name type="common">Threadworm</name>
    <dbReference type="NCBI Taxonomy" id="75913"/>
    <lineage>
        <taxon>Eukaryota</taxon>
        <taxon>Metazoa</taxon>
        <taxon>Ecdysozoa</taxon>
        <taxon>Nematoda</taxon>
        <taxon>Chromadorea</taxon>
        <taxon>Rhabditida</taxon>
        <taxon>Tylenchina</taxon>
        <taxon>Panagrolaimomorpha</taxon>
        <taxon>Strongyloidoidea</taxon>
        <taxon>Strongyloididae</taxon>
        <taxon>Strongyloides</taxon>
    </lineage>
</organism>
<protein>
    <submittedName>
        <fullName evidence="2">DUF4371 domain-containing protein</fullName>
    </submittedName>
</protein>
<dbReference type="AlphaFoldDB" id="A0A0K0FDE6"/>
<keyword evidence="1" id="KW-1185">Reference proteome</keyword>
<sequence>MEDKIRRTFEKCSYFSNRPVYSSAKECVFRTRDSIVNVVNYVVRNIILTDIESLLNTNLTSKTIEFIESVPFKCHDNRTQVISKNHYSKIKSHDMTHLA</sequence>